<dbReference type="RefSeq" id="WP_330093960.1">
    <property type="nucleotide sequence ID" value="NZ_JAUZMY010000026.1"/>
</dbReference>
<comment type="caution">
    <text evidence="4">The sequence shown here is derived from an EMBL/GenBank/DDBJ whole genome shotgun (WGS) entry which is preliminary data.</text>
</comment>
<dbReference type="PANTHER" id="PTHR41287:SF1">
    <property type="entry name" value="PROTEIN YMFN"/>
    <property type="match status" value="1"/>
</dbReference>
<dbReference type="PANTHER" id="PTHR41287">
    <property type="match status" value="1"/>
</dbReference>
<accession>A0ABU7KD88</accession>
<feature type="compositionally biased region" description="Basic and acidic residues" evidence="1">
    <location>
        <begin position="521"/>
        <end position="536"/>
    </location>
</feature>
<dbReference type="InterPro" id="IPR027417">
    <property type="entry name" value="P-loop_NTPase"/>
</dbReference>
<proteinExistence type="predicted"/>
<evidence type="ECO:0000259" key="2">
    <source>
        <dbReference type="Pfam" id="PF03354"/>
    </source>
</evidence>
<dbReference type="Pfam" id="PF20441">
    <property type="entry name" value="TerL_nuclease"/>
    <property type="match status" value="1"/>
</dbReference>
<protein>
    <submittedName>
        <fullName evidence="4">Terminase large subunit</fullName>
    </submittedName>
</protein>
<dbReference type="EMBL" id="JAUZMY010000026">
    <property type="protein sequence ID" value="MEE2040191.1"/>
    <property type="molecule type" value="Genomic_DNA"/>
</dbReference>
<evidence type="ECO:0000313" key="4">
    <source>
        <dbReference type="EMBL" id="MEE2040191.1"/>
    </source>
</evidence>
<keyword evidence="5" id="KW-1185">Reference proteome</keyword>
<dbReference type="InterPro" id="IPR046461">
    <property type="entry name" value="TerL_ATPase"/>
</dbReference>
<dbReference type="Proteomes" id="UP001356095">
    <property type="component" value="Unassembled WGS sequence"/>
</dbReference>
<feature type="domain" description="Terminase large subunit-like ATPase" evidence="2">
    <location>
        <begin position="84"/>
        <end position="237"/>
    </location>
</feature>
<dbReference type="InterPro" id="IPR046462">
    <property type="entry name" value="TerL_nuclease"/>
</dbReference>
<dbReference type="Gene3D" id="3.40.50.300">
    <property type="entry name" value="P-loop containing nucleotide triphosphate hydrolases"/>
    <property type="match status" value="1"/>
</dbReference>
<organism evidence="4 5">
    <name type="scientific">Nocardiopsis codii</name>
    <dbReference type="NCBI Taxonomy" id="3065942"/>
    <lineage>
        <taxon>Bacteria</taxon>
        <taxon>Bacillati</taxon>
        <taxon>Actinomycetota</taxon>
        <taxon>Actinomycetes</taxon>
        <taxon>Streptosporangiales</taxon>
        <taxon>Nocardiopsidaceae</taxon>
        <taxon>Nocardiopsis</taxon>
    </lineage>
</organism>
<sequence length="569" mass="64125">MEPNDSSPDLPACSWTHDGLTCPEHGNHFCTPRANHAQGFIEEVLVHTKGTYARKPFILTPWQRDDIIRPLFGAVRWSDEYQDYVRQYSTAWIELARKNGKSEIQAAIMLYLLVADGEEEAELYGCARDRDQASLVFNVAKRMVQLSPVLSRRLQVKDANKRIVDPKTASFYQVIAADAAGALGYNPHGVAADEILAWRKRDLWDAMETGMGSGARRQPLMIAATTAGNDPASFAANMHNEMQRIFDMPGRSSHTFVYLRNTPEDEDPWDEATWKIANPALGDFLSIEKFRQAASDAKNAPEKENAFRQFRLNQWVRQSTRWMPMHLYGENPGTVWAHPDQAREELAGREAYGGLDLSAKFDLTAWCVLLPPEEKGGPVDVLWRFWLPEDALPKLDEENDGAFTRWAEQGWLTITEGNIIDYERVYEDIGEDGDHFAFRAAHSDEWSMWPVINKVADLTGLDPEEGEIVAYKNTYDRMTPGLNEVMALVKTRRFAHHGNPVASFCFDSVEVRRAPYNPDLIRPDKPERDKSGKRIDGVPVAAMAASAWALNDDDEDSGSAYEGRGLTVA</sequence>
<evidence type="ECO:0000259" key="3">
    <source>
        <dbReference type="Pfam" id="PF20441"/>
    </source>
</evidence>
<name>A0ABU7KD88_9ACTN</name>
<evidence type="ECO:0000256" key="1">
    <source>
        <dbReference type="SAM" id="MobiDB-lite"/>
    </source>
</evidence>
<dbReference type="Pfam" id="PF03354">
    <property type="entry name" value="TerL_ATPase"/>
    <property type="match status" value="1"/>
</dbReference>
<gene>
    <name evidence="4" type="ORF">Q8791_23520</name>
</gene>
<dbReference type="InterPro" id="IPR005021">
    <property type="entry name" value="Terminase_largesu-like"/>
</dbReference>
<feature type="region of interest" description="Disordered" evidence="1">
    <location>
        <begin position="517"/>
        <end position="536"/>
    </location>
</feature>
<feature type="domain" description="Terminase large subunit-like endonuclease" evidence="3">
    <location>
        <begin position="255"/>
        <end position="549"/>
    </location>
</feature>
<reference evidence="4 5" key="1">
    <citation type="submission" date="2023-08" db="EMBL/GenBank/DDBJ databases">
        <authorList>
            <person name="Girao M."/>
            <person name="Carvalho M.F."/>
        </authorList>
    </citation>
    <scope>NUCLEOTIDE SEQUENCE [LARGE SCALE GENOMIC DNA]</scope>
    <source>
        <strain evidence="4 5">CT-R113</strain>
    </source>
</reference>
<evidence type="ECO:0000313" key="5">
    <source>
        <dbReference type="Proteomes" id="UP001356095"/>
    </source>
</evidence>